<dbReference type="InterPro" id="IPR050679">
    <property type="entry name" value="Bact_HTH_transcr_reg"/>
</dbReference>
<dbReference type="Gene3D" id="3.40.1410.10">
    <property type="entry name" value="Chorismate lyase-like"/>
    <property type="match status" value="1"/>
</dbReference>
<dbReference type="Gene3D" id="1.10.10.10">
    <property type="entry name" value="Winged helix-like DNA-binding domain superfamily/Winged helix DNA-binding domain"/>
    <property type="match status" value="1"/>
</dbReference>
<dbReference type="GO" id="GO:0003677">
    <property type="term" value="F:DNA binding"/>
    <property type="evidence" value="ECO:0007669"/>
    <property type="project" value="UniProtKB-KW"/>
</dbReference>
<proteinExistence type="predicted"/>
<dbReference type="GO" id="GO:0045892">
    <property type="term" value="P:negative regulation of DNA-templated transcription"/>
    <property type="evidence" value="ECO:0007669"/>
    <property type="project" value="TreeGrafter"/>
</dbReference>
<dbReference type="Pfam" id="PF07702">
    <property type="entry name" value="UTRA"/>
    <property type="match status" value="1"/>
</dbReference>
<dbReference type="PANTHER" id="PTHR44846">
    <property type="entry name" value="MANNOSYL-D-GLYCERATE TRANSPORT/METABOLISM SYSTEM REPRESSOR MNGR-RELATED"/>
    <property type="match status" value="1"/>
</dbReference>
<keyword evidence="1" id="KW-0805">Transcription regulation</keyword>
<keyword evidence="2" id="KW-0238">DNA-binding</keyword>
<dbReference type="Proteomes" id="UP000331127">
    <property type="component" value="Unassembled WGS sequence"/>
</dbReference>
<keyword evidence="6" id="KW-1185">Reference proteome</keyword>
<accession>A0A5M3WE52</accession>
<name>A0A5M3WE52_9ACTN</name>
<evidence type="ECO:0000256" key="1">
    <source>
        <dbReference type="ARBA" id="ARBA00023015"/>
    </source>
</evidence>
<feature type="domain" description="HTH gntR-type" evidence="4">
    <location>
        <begin position="15"/>
        <end position="83"/>
    </location>
</feature>
<dbReference type="SUPFAM" id="SSF46785">
    <property type="entry name" value="Winged helix' DNA-binding domain"/>
    <property type="match status" value="1"/>
</dbReference>
<dbReference type="PROSITE" id="PS50949">
    <property type="entry name" value="HTH_GNTR"/>
    <property type="match status" value="1"/>
</dbReference>
<dbReference type="GO" id="GO:0003700">
    <property type="term" value="F:DNA-binding transcription factor activity"/>
    <property type="evidence" value="ECO:0007669"/>
    <property type="project" value="InterPro"/>
</dbReference>
<organism evidence="5 6">
    <name type="scientific">Acrocarpospora macrocephala</name>
    <dbReference type="NCBI Taxonomy" id="150177"/>
    <lineage>
        <taxon>Bacteria</taxon>
        <taxon>Bacillati</taxon>
        <taxon>Actinomycetota</taxon>
        <taxon>Actinomycetes</taxon>
        <taxon>Streptosporangiales</taxon>
        <taxon>Streptosporangiaceae</taxon>
        <taxon>Acrocarpospora</taxon>
    </lineage>
</organism>
<dbReference type="SMART" id="SM00866">
    <property type="entry name" value="UTRA"/>
    <property type="match status" value="1"/>
</dbReference>
<dbReference type="InterPro" id="IPR036390">
    <property type="entry name" value="WH_DNA-bd_sf"/>
</dbReference>
<dbReference type="EMBL" id="BLAE01000006">
    <property type="protein sequence ID" value="GES07365.1"/>
    <property type="molecule type" value="Genomic_DNA"/>
</dbReference>
<sequence>MGAQTVKLGHVEPLPPLFRRIADELRAKIRSGELAPNAQLPTQAELMRQYDVSDGVIKAVMRTLASEGLIQARRGAGTFVKARPTRQRLPRSWWRPARGGSPFLQDMAAHGMHGSWAFDSETVQASPEIRDRLGLDEPDSELPDVMRTAYTFMADDEPVQLATSYEPWALTKGEPIAYPEAGPHAGQGVVERMAVIGITVTHWSEVVSARPASTVEAQALKIGAGALVLTIERTYFAETRPVETADIAIPVDRYEIVYGAPVREASGE</sequence>
<keyword evidence="3" id="KW-0804">Transcription</keyword>
<dbReference type="InterPro" id="IPR028978">
    <property type="entry name" value="Chorismate_lyase_/UTRA_dom_sf"/>
</dbReference>
<dbReference type="SMART" id="SM00345">
    <property type="entry name" value="HTH_GNTR"/>
    <property type="match status" value="1"/>
</dbReference>
<comment type="caution">
    <text evidence="5">The sequence shown here is derived from an EMBL/GenBank/DDBJ whole genome shotgun (WGS) entry which is preliminary data.</text>
</comment>
<dbReference type="InterPro" id="IPR036388">
    <property type="entry name" value="WH-like_DNA-bd_sf"/>
</dbReference>
<evidence type="ECO:0000313" key="6">
    <source>
        <dbReference type="Proteomes" id="UP000331127"/>
    </source>
</evidence>
<protein>
    <submittedName>
        <fullName evidence="5">GntR family transcriptional regulator</fullName>
    </submittedName>
</protein>
<dbReference type="SUPFAM" id="SSF64288">
    <property type="entry name" value="Chorismate lyase-like"/>
    <property type="match status" value="1"/>
</dbReference>
<dbReference type="InterPro" id="IPR011663">
    <property type="entry name" value="UTRA"/>
</dbReference>
<reference evidence="5 6" key="1">
    <citation type="submission" date="2019-10" db="EMBL/GenBank/DDBJ databases">
        <title>Whole genome shotgun sequence of Acrocarpospora macrocephala NBRC 16266.</title>
        <authorList>
            <person name="Ichikawa N."/>
            <person name="Kimura A."/>
            <person name="Kitahashi Y."/>
            <person name="Komaki H."/>
            <person name="Oguchi A."/>
        </authorList>
    </citation>
    <scope>NUCLEOTIDE SEQUENCE [LARGE SCALE GENOMIC DNA]</scope>
    <source>
        <strain evidence="5 6">NBRC 16266</strain>
    </source>
</reference>
<dbReference type="PANTHER" id="PTHR44846:SF17">
    <property type="entry name" value="GNTR-FAMILY TRANSCRIPTIONAL REGULATOR"/>
    <property type="match status" value="1"/>
</dbReference>
<evidence type="ECO:0000256" key="2">
    <source>
        <dbReference type="ARBA" id="ARBA00023125"/>
    </source>
</evidence>
<dbReference type="CDD" id="cd07377">
    <property type="entry name" value="WHTH_GntR"/>
    <property type="match status" value="1"/>
</dbReference>
<dbReference type="Pfam" id="PF00392">
    <property type="entry name" value="GntR"/>
    <property type="match status" value="1"/>
</dbReference>
<evidence type="ECO:0000313" key="5">
    <source>
        <dbReference type="EMBL" id="GES07365.1"/>
    </source>
</evidence>
<gene>
    <name evidence="5" type="ORF">Amac_009600</name>
</gene>
<dbReference type="InterPro" id="IPR000524">
    <property type="entry name" value="Tscrpt_reg_HTH_GntR"/>
</dbReference>
<evidence type="ECO:0000256" key="3">
    <source>
        <dbReference type="ARBA" id="ARBA00023163"/>
    </source>
</evidence>
<dbReference type="AlphaFoldDB" id="A0A5M3WE52"/>
<evidence type="ECO:0000259" key="4">
    <source>
        <dbReference type="PROSITE" id="PS50949"/>
    </source>
</evidence>